<sequence>MAERIVSPGPKSGNDWPVIETGVALGERTVNAMTKETKPFGDTNLPLEAFWVEMWMMPITMMAQFMGMSRTVVDDEPEIDRECKDCQLPVPNKIQESMDHDIFA</sequence>
<comment type="caution">
    <text evidence="1">The sequence shown here is derived from an EMBL/GenBank/DDBJ whole genome shotgun (WGS) entry which is preliminary data.</text>
</comment>
<evidence type="ECO:0000313" key="1">
    <source>
        <dbReference type="EMBL" id="GGD70100.1"/>
    </source>
</evidence>
<name>A0A916Z0T4_9SPHN</name>
<organism evidence="1 2">
    <name type="scientific">Croceicoccus mobilis</name>
    <dbReference type="NCBI Taxonomy" id="1703339"/>
    <lineage>
        <taxon>Bacteria</taxon>
        <taxon>Pseudomonadati</taxon>
        <taxon>Pseudomonadota</taxon>
        <taxon>Alphaproteobacteria</taxon>
        <taxon>Sphingomonadales</taxon>
        <taxon>Erythrobacteraceae</taxon>
        <taxon>Croceicoccus</taxon>
    </lineage>
</organism>
<dbReference type="AlphaFoldDB" id="A0A916Z0T4"/>
<protein>
    <submittedName>
        <fullName evidence="1">Uncharacterized protein</fullName>
    </submittedName>
</protein>
<reference evidence="1" key="2">
    <citation type="submission" date="2020-09" db="EMBL/GenBank/DDBJ databases">
        <authorList>
            <person name="Sun Q."/>
            <person name="Zhou Y."/>
        </authorList>
    </citation>
    <scope>NUCLEOTIDE SEQUENCE</scope>
    <source>
        <strain evidence="1">CGMCC 1.15360</strain>
    </source>
</reference>
<gene>
    <name evidence="1" type="ORF">GCM10010990_19560</name>
</gene>
<dbReference type="Proteomes" id="UP000612349">
    <property type="component" value="Unassembled WGS sequence"/>
</dbReference>
<evidence type="ECO:0000313" key="2">
    <source>
        <dbReference type="Proteomes" id="UP000612349"/>
    </source>
</evidence>
<dbReference type="EMBL" id="BMIP01000003">
    <property type="protein sequence ID" value="GGD70100.1"/>
    <property type="molecule type" value="Genomic_DNA"/>
</dbReference>
<proteinExistence type="predicted"/>
<keyword evidence="2" id="KW-1185">Reference proteome</keyword>
<accession>A0A916Z0T4</accession>
<reference evidence="1" key="1">
    <citation type="journal article" date="2014" name="Int. J. Syst. Evol. Microbiol.">
        <title>Complete genome sequence of Corynebacterium casei LMG S-19264T (=DSM 44701T), isolated from a smear-ripened cheese.</title>
        <authorList>
            <consortium name="US DOE Joint Genome Institute (JGI-PGF)"/>
            <person name="Walter F."/>
            <person name="Albersmeier A."/>
            <person name="Kalinowski J."/>
            <person name="Ruckert C."/>
        </authorList>
    </citation>
    <scope>NUCLEOTIDE SEQUENCE</scope>
    <source>
        <strain evidence="1">CGMCC 1.15360</strain>
    </source>
</reference>